<name>A0A5C7IJC2_9ROSI</name>
<dbReference type="EMBL" id="VAHF01000002">
    <property type="protein sequence ID" value="TXG69373.1"/>
    <property type="molecule type" value="Genomic_DNA"/>
</dbReference>
<accession>A0A5C7IJC2</accession>
<dbReference type="PANTHER" id="PTHR36366">
    <property type="entry name" value="PROTEIN RDM1"/>
    <property type="match status" value="1"/>
</dbReference>
<dbReference type="Proteomes" id="UP000323000">
    <property type="component" value="Chromosome 2"/>
</dbReference>
<keyword evidence="2" id="KW-1185">Reference proteome</keyword>
<gene>
    <name evidence="1" type="ORF">EZV62_004308</name>
</gene>
<dbReference type="InterPro" id="IPR036319">
    <property type="entry name" value="RDM1_sf"/>
</dbReference>
<dbReference type="OrthoDB" id="1906229at2759"/>
<dbReference type="SUPFAM" id="SSF109920">
    <property type="entry name" value="Hypothetical protein At3g22680"/>
    <property type="match status" value="1"/>
</dbReference>
<dbReference type="InterPro" id="IPR015270">
    <property type="entry name" value="RDM1_plant"/>
</dbReference>
<protein>
    <submittedName>
        <fullName evidence="1">Uncharacterized protein</fullName>
    </submittedName>
</protein>
<dbReference type="Gene3D" id="1.20.120.690">
    <property type="entry name" value="RDM1 protein domain"/>
    <property type="match status" value="1"/>
</dbReference>
<reference evidence="2" key="1">
    <citation type="journal article" date="2019" name="Gigascience">
        <title>De novo genome assembly of the endangered Acer yangbiense, a plant species with extremely small populations endemic to Yunnan Province, China.</title>
        <authorList>
            <person name="Yang J."/>
            <person name="Wariss H.M."/>
            <person name="Tao L."/>
            <person name="Zhang R."/>
            <person name="Yun Q."/>
            <person name="Hollingsworth P."/>
            <person name="Dao Z."/>
            <person name="Luo G."/>
            <person name="Guo H."/>
            <person name="Ma Y."/>
            <person name="Sun W."/>
        </authorList>
    </citation>
    <scope>NUCLEOTIDE SEQUENCE [LARGE SCALE GENOMIC DNA]</scope>
    <source>
        <strain evidence="2">cv. Malutang</strain>
    </source>
</reference>
<evidence type="ECO:0000313" key="2">
    <source>
        <dbReference type="Proteomes" id="UP000323000"/>
    </source>
</evidence>
<evidence type="ECO:0000313" key="1">
    <source>
        <dbReference type="EMBL" id="TXG69373.1"/>
    </source>
</evidence>
<comment type="caution">
    <text evidence="1">The sequence shown here is derived from an EMBL/GenBank/DDBJ whole genome shotgun (WGS) entry which is preliminary data.</text>
</comment>
<proteinExistence type="predicted"/>
<organism evidence="1 2">
    <name type="scientific">Acer yangbiense</name>
    <dbReference type="NCBI Taxonomy" id="1000413"/>
    <lineage>
        <taxon>Eukaryota</taxon>
        <taxon>Viridiplantae</taxon>
        <taxon>Streptophyta</taxon>
        <taxon>Embryophyta</taxon>
        <taxon>Tracheophyta</taxon>
        <taxon>Spermatophyta</taxon>
        <taxon>Magnoliopsida</taxon>
        <taxon>eudicotyledons</taxon>
        <taxon>Gunneridae</taxon>
        <taxon>Pentapetalae</taxon>
        <taxon>rosids</taxon>
        <taxon>malvids</taxon>
        <taxon>Sapindales</taxon>
        <taxon>Sapindaceae</taxon>
        <taxon>Hippocastanoideae</taxon>
        <taxon>Acereae</taxon>
        <taxon>Acer</taxon>
    </lineage>
</organism>
<dbReference type="AlphaFoldDB" id="A0A5C7IJC2"/>
<dbReference type="PANTHER" id="PTHR36366:SF3">
    <property type="entry name" value="PROTEIN RDM1"/>
    <property type="match status" value="1"/>
</dbReference>
<dbReference type="Pfam" id="PF09187">
    <property type="entry name" value="RdDM_RDM1"/>
    <property type="match status" value="1"/>
</dbReference>
<sequence length="144" mass="16747">MENNGQKNDLYEAKSQKDVRAIDQVIKIAKQYQEKMEKIPIPHAHAQAPIPFTTWQELEKSMSQMYGQPLHYATHRILEDWENLRVLDSICPPKNVEAVIWGIEEMHRSCISHLELAKLWLSDPTYHAFVDPIIKCDNVESDHA</sequence>
<dbReference type="GO" id="GO:0000419">
    <property type="term" value="C:RNA polymerase V complex"/>
    <property type="evidence" value="ECO:0007669"/>
    <property type="project" value="TreeGrafter"/>
</dbReference>
<dbReference type="GO" id="GO:0080188">
    <property type="term" value="P:gene silencing by siRNA-directed DNA methylation"/>
    <property type="evidence" value="ECO:0007669"/>
    <property type="project" value="InterPro"/>
</dbReference>